<organism evidence="2">
    <name type="scientific">Zea mays</name>
    <name type="common">Maize</name>
    <dbReference type="NCBI Taxonomy" id="4577"/>
    <lineage>
        <taxon>Eukaryota</taxon>
        <taxon>Viridiplantae</taxon>
        <taxon>Streptophyta</taxon>
        <taxon>Embryophyta</taxon>
        <taxon>Tracheophyta</taxon>
        <taxon>Spermatophyta</taxon>
        <taxon>Magnoliopsida</taxon>
        <taxon>Liliopsida</taxon>
        <taxon>Poales</taxon>
        <taxon>Poaceae</taxon>
        <taxon>PACMAD clade</taxon>
        <taxon>Panicoideae</taxon>
        <taxon>Andropogonodae</taxon>
        <taxon>Andropogoneae</taxon>
        <taxon>Tripsacinae</taxon>
        <taxon>Zea</taxon>
    </lineage>
</organism>
<dbReference type="EMBL" id="BT061551">
    <property type="protein sequence ID" value="ACN26248.1"/>
    <property type="molecule type" value="mRNA"/>
</dbReference>
<accession>C0HGU5</accession>
<feature type="compositionally biased region" description="Basic and acidic residues" evidence="1">
    <location>
        <begin position="443"/>
        <end position="463"/>
    </location>
</feature>
<name>C0HGU5_MAIZE</name>
<sequence length="550" mass="58899">MRTIAVAPGGRRQVAGANRVGITSHHHLVLLSSTCRRRPPLYHLGQRGGGGSPVAEPLGGGLLQLGHLGPDRGALPFPAHHLAHRVRDNLPPLGRLGHPERSADAVGEQHGVLPLLGVERPRHHGHAVDEALEHGVPAAVGEEGARGGVRQHLGLRRPGRDHQPHAGGAGAVHEALGEVGEGVALALRVVVVVVDGAPVAGAPHHPQEPLAAELQPQRQLPHLLRRQRAAGPERDEHHRPGRLPVQPLQARRRRRAVLPPAVGVDERADRVHRGPPAAGAARLRLAQDLGGARLDGVERVDEDGVRVPVLGAVVHHPAVAGVGLVLQRHEHVGPRDGHAPGQAQRLRHVPERAGHGGVQVRQVEDEREHVQVGWEEDAPAADPRGAGRVQRVGAEEVGHEGRQAAGRAPPEAGEDGRQRRHRARALLRHARLDGGGAGQVGEVDGREGQRGHRGRERGQERALRGRRRGRERDERGRGAVPRRQPLRQLRQRDQVPHPGRRQHRHVRPAVNFAVAAGGGGGGAVAAAVVHFGAPAFFFSFFLSFFCCTGW</sequence>
<evidence type="ECO:0000256" key="1">
    <source>
        <dbReference type="SAM" id="MobiDB-lite"/>
    </source>
</evidence>
<dbReference type="AlphaFoldDB" id="C0HGU5"/>
<reference evidence="2" key="2">
    <citation type="submission" date="2012-06" db="EMBL/GenBank/DDBJ databases">
        <authorList>
            <person name="Yu Y."/>
            <person name="Currie J."/>
            <person name="Lomeli R."/>
            <person name="Angelova A."/>
            <person name="Collura K."/>
            <person name="Wissotski M."/>
            <person name="Campos D."/>
            <person name="Kudrna D."/>
            <person name="Golser W."/>
            <person name="Ashely E."/>
            <person name="Descour A."/>
            <person name="Fernandes J."/>
            <person name="Soderlund C."/>
            <person name="Walbot V."/>
        </authorList>
    </citation>
    <scope>NUCLEOTIDE SEQUENCE</scope>
    <source>
        <strain evidence="2">B73</strain>
    </source>
</reference>
<proteinExistence type="evidence at transcript level"/>
<evidence type="ECO:0000313" key="2">
    <source>
        <dbReference type="EMBL" id="ACN26248.1"/>
    </source>
</evidence>
<protein>
    <submittedName>
        <fullName evidence="2">Uncharacterized protein</fullName>
    </submittedName>
</protein>
<reference evidence="2" key="1">
    <citation type="journal article" date="2009" name="PLoS Genet.">
        <title>Sequencing, mapping, and analysis of 27,455 maize full-length cDNAs.</title>
        <authorList>
            <person name="Soderlund C."/>
            <person name="Descour A."/>
            <person name="Kudrna D."/>
            <person name="Bomhoff M."/>
            <person name="Boyd L."/>
            <person name="Currie J."/>
            <person name="Angelova A."/>
            <person name="Collura K."/>
            <person name="Wissotski M."/>
            <person name="Ashley E."/>
            <person name="Morrow D."/>
            <person name="Fernandes J."/>
            <person name="Walbot V."/>
            <person name="Yu Y."/>
        </authorList>
    </citation>
    <scope>NUCLEOTIDE SEQUENCE</scope>
    <source>
        <strain evidence="2">B73</strain>
    </source>
</reference>
<feature type="compositionally biased region" description="Basic residues" evidence="1">
    <location>
        <begin position="418"/>
        <end position="429"/>
    </location>
</feature>
<feature type="region of interest" description="Disordered" evidence="1">
    <location>
        <begin position="395"/>
        <end position="506"/>
    </location>
</feature>